<feature type="region of interest" description="Disordered" evidence="1">
    <location>
        <begin position="232"/>
        <end position="263"/>
    </location>
</feature>
<protein>
    <submittedName>
        <fullName evidence="2">PIR protein</fullName>
    </submittedName>
</protein>
<sequence length="343" mass="39636">MPKQAKTIDYLRLFASSSKELISEKFYDVMDNDSLDLSKYNETCNEITVSDPKDRVIIICKKFLNFLENSVVLYDENAEYDVSILLNYWIYDKLIAIYGAKNIEKIRFAFSALQFAWDYYKYTPKNISYHNKCKPNFDVVNHQDWEKRKELYDYYVDYKTLHGTASTISSKCEEYYRIIKKKISLYEYFNKHCSPIKKSCPEFFEKCEPYNPESFIYSLPCHNKITQEFASPEAAKRDHASQEPARQVLQSETSYDTASTPETSEIGTKVGHSVLGVAPVLLISTALYRYTPIGSWIRGIGGNRTNSISYMNGGEMEGFLPNPQESGDMLFGDTGNYISYQPM</sequence>
<evidence type="ECO:0000313" key="2">
    <source>
        <dbReference type="EMBL" id="SBT85101.1"/>
    </source>
</evidence>
<keyword evidence="3" id="KW-1185">Reference proteome</keyword>
<dbReference type="Proteomes" id="UP000242942">
    <property type="component" value="Unassembled WGS sequence"/>
</dbReference>
<dbReference type="Pfam" id="PF05795">
    <property type="entry name" value="Plasmodium_Vir"/>
    <property type="match status" value="1"/>
</dbReference>
<feature type="compositionally biased region" description="Polar residues" evidence="1">
    <location>
        <begin position="248"/>
        <end position="263"/>
    </location>
</feature>
<dbReference type="AlphaFoldDB" id="A0A1D3JGJ7"/>
<dbReference type="EMBL" id="FLRI01000626">
    <property type="protein sequence ID" value="SBT85101.1"/>
    <property type="molecule type" value="Genomic_DNA"/>
</dbReference>
<gene>
    <name evidence="2" type="primary">PocGH01_00066800</name>
    <name evidence="2" type="ORF">POCGH01_00066800</name>
</gene>
<name>A0A1D3JGJ7_PLAOA</name>
<accession>A0A1D3JGJ7</accession>
<organism evidence="2 3">
    <name type="scientific">Plasmodium ovale</name>
    <name type="common">malaria parasite P. ovale</name>
    <dbReference type="NCBI Taxonomy" id="36330"/>
    <lineage>
        <taxon>Eukaryota</taxon>
        <taxon>Sar</taxon>
        <taxon>Alveolata</taxon>
        <taxon>Apicomplexa</taxon>
        <taxon>Aconoidasida</taxon>
        <taxon>Haemosporida</taxon>
        <taxon>Plasmodiidae</taxon>
        <taxon>Plasmodium</taxon>
        <taxon>Plasmodium (Plasmodium)</taxon>
    </lineage>
</organism>
<dbReference type="VEuPathDB" id="PlasmoDB:POWCR01_000211400"/>
<reference evidence="2 3" key="1">
    <citation type="submission" date="2016-06" db="EMBL/GenBank/DDBJ databases">
        <authorList>
            <consortium name="Pathogen Informatics"/>
        </authorList>
    </citation>
    <scope>NUCLEOTIDE SEQUENCE [LARGE SCALE GENOMIC DNA]</scope>
    <source>
        <strain evidence="2">PocGH01</strain>
    </source>
</reference>
<dbReference type="OrthoDB" id="387297at2759"/>
<proteinExistence type="predicted"/>
<dbReference type="InterPro" id="IPR008780">
    <property type="entry name" value="Plasmodium_Vir"/>
</dbReference>
<evidence type="ECO:0000313" key="3">
    <source>
        <dbReference type="Proteomes" id="UP000242942"/>
    </source>
</evidence>
<dbReference type="VEuPathDB" id="PlasmoDB:PocGH01_00066800"/>
<evidence type="ECO:0000256" key="1">
    <source>
        <dbReference type="SAM" id="MobiDB-lite"/>
    </source>
</evidence>